<feature type="domain" description="DUF7600" evidence="2">
    <location>
        <begin position="429"/>
        <end position="587"/>
    </location>
</feature>
<comment type="caution">
    <text evidence="3">The sequence shown here is derived from an EMBL/GenBank/DDBJ whole genome shotgun (WGS) entry which is preliminary data.</text>
</comment>
<proteinExistence type="predicted"/>
<sequence>MDQDCACLLCGNAVYKDRQRDANEHYRACKDETSIIPWFLLCLTCIIVYAIAENWNNPRLSSVPRIGVHWDPLLNPNGILAAPLEDDLGIDVSDQIFQENFVLYRTSATASSDNSHLRLWGFAIHDYCWSLLCEVNNLMGEQDHIQALFDLCVSQPNVNITVDWFHNYGGLLRRRYLNTIRRPGKVCPPGRGYDFEDTRRFNFRGDGPIGDCMLRNFKPKGHFPRRDLKWEFRDLAQHRIPYTSLPEDVWFVVGQHYQKSFYTDLPNDGICPTPLRPGPRLRMLSHDTRDPFELLPTELCIQILMLMPPDDIKNLRLASKVFATFELPEQYWHSRFLNGNEFSYLHLWASGWPDPSTWAEKYANTMKYHRCLKISVQEIPDGCEALHDRKRVWNLAEYLSRLVELRLSIKRCRPQVRRIETGAGQSYREGENWLNAHSDVVPFNREPRGGCRLLFEDAISIPNGEAITEVSVSLVSLHGGKCLSGLTFSSKYHVGYVIHDDRRTRESATWSGSTRVPGAVRGFHLALDSHSLRGVRVYCVPGGLSDWIGDHEGFAEQAIIYPAGSLQKVELGLNALHAVSLSIFNQDVQDFNASLSSESDSISGTWPPGIWFPQIPDSSLRVVGLEDRTLWNTHWDSFHSCLFGGVDGQKLPEVTHIDLRSAKRYRSGDTWVEEPGEISYIQFSYTFPVEGREVYGVEESDLIRQQISFTFPVEDRTTYVVKGPDPYTLGSEAYLDEMYKKESLGSGEAPRYGEHRITLDRHFGERLVAVDAIYRLDSEKVLHGLIMHTSCNRAVEVPDGISGIGSEAGYEIVHIRPEGGIIVGVCGQISQSENLRNFGLLIAPKKCCTE</sequence>
<accession>A0ABY6V027</accession>
<protein>
    <recommendedName>
        <fullName evidence="2">DUF7600 domain-containing protein</fullName>
    </recommendedName>
</protein>
<keyword evidence="1" id="KW-1133">Transmembrane helix</keyword>
<evidence type="ECO:0000313" key="3">
    <source>
        <dbReference type="EMBL" id="VUC37082.1"/>
    </source>
</evidence>
<name>A0ABY6V027_BIOOC</name>
<keyword evidence="4" id="KW-1185">Reference proteome</keyword>
<feature type="transmembrane region" description="Helical" evidence="1">
    <location>
        <begin position="35"/>
        <end position="52"/>
    </location>
</feature>
<keyword evidence="1" id="KW-0812">Transmembrane</keyword>
<dbReference type="EMBL" id="CABFNS010000936">
    <property type="protein sequence ID" value="VUC37082.1"/>
    <property type="molecule type" value="Genomic_DNA"/>
</dbReference>
<evidence type="ECO:0000259" key="2">
    <source>
        <dbReference type="Pfam" id="PF24539"/>
    </source>
</evidence>
<evidence type="ECO:0000313" key="4">
    <source>
        <dbReference type="Proteomes" id="UP000766486"/>
    </source>
</evidence>
<dbReference type="Proteomes" id="UP000766486">
    <property type="component" value="Unassembled WGS sequence"/>
</dbReference>
<evidence type="ECO:0000256" key="1">
    <source>
        <dbReference type="SAM" id="Phobius"/>
    </source>
</evidence>
<organism evidence="3 4">
    <name type="scientific">Bionectria ochroleuca</name>
    <name type="common">Gliocladium roseum</name>
    <dbReference type="NCBI Taxonomy" id="29856"/>
    <lineage>
        <taxon>Eukaryota</taxon>
        <taxon>Fungi</taxon>
        <taxon>Dikarya</taxon>
        <taxon>Ascomycota</taxon>
        <taxon>Pezizomycotina</taxon>
        <taxon>Sordariomycetes</taxon>
        <taxon>Hypocreomycetidae</taxon>
        <taxon>Hypocreales</taxon>
        <taxon>Bionectriaceae</taxon>
        <taxon>Clonostachys</taxon>
    </lineage>
</organism>
<gene>
    <name evidence="3" type="ORF">CLO192961_LOCUS462850</name>
</gene>
<dbReference type="Pfam" id="PF24539">
    <property type="entry name" value="DUF7600"/>
    <property type="match status" value="1"/>
</dbReference>
<dbReference type="SUPFAM" id="SSF81383">
    <property type="entry name" value="F-box domain"/>
    <property type="match status" value="1"/>
</dbReference>
<keyword evidence="1" id="KW-0472">Membrane</keyword>
<reference evidence="3 4" key="1">
    <citation type="submission" date="2019-06" db="EMBL/GenBank/DDBJ databases">
        <authorList>
            <person name="Broberg M."/>
        </authorList>
    </citation>
    <scope>NUCLEOTIDE SEQUENCE [LARGE SCALE GENOMIC DNA]</scope>
</reference>
<dbReference type="InterPro" id="IPR056021">
    <property type="entry name" value="DUF7600"/>
</dbReference>
<dbReference type="InterPro" id="IPR036047">
    <property type="entry name" value="F-box-like_dom_sf"/>
</dbReference>